<feature type="domain" description="DUF58" evidence="2">
    <location>
        <begin position="55"/>
        <end position="246"/>
    </location>
</feature>
<protein>
    <recommendedName>
        <fullName evidence="2">DUF58 domain-containing protein</fullName>
    </recommendedName>
</protein>
<dbReference type="EMBL" id="FZQB01000001">
    <property type="protein sequence ID" value="SNT68618.1"/>
    <property type="molecule type" value="Genomic_DNA"/>
</dbReference>
<reference evidence="3 4" key="1">
    <citation type="submission" date="2017-07" db="EMBL/GenBank/DDBJ databases">
        <authorList>
            <person name="Sun Z.S."/>
            <person name="Albrecht U."/>
            <person name="Echele G."/>
            <person name="Lee C.C."/>
        </authorList>
    </citation>
    <scope>NUCLEOTIDE SEQUENCE [LARGE SCALE GENOMIC DNA]</scope>
    <source>
        <strain evidence="3 4">DSM 14827</strain>
    </source>
</reference>
<dbReference type="RefSeq" id="WP_218822527.1">
    <property type="nucleotide sequence ID" value="NZ_CP067129.1"/>
</dbReference>
<dbReference type="PANTHER" id="PTHR33608:SF12">
    <property type="entry name" value="DUF58 DOMAIN-CONTAINING PROTEIN"/>
    <property type="match status" value="1"/>
</dbReference>
<dbReference type="Proteomes" id="UP000198307">
    <property type="component" value="Unassembled WGS sequence"/>
</dbReference>
<evidence type="ECO:0000313" key="4">
    <source>
        <dbReference type="Proteomes" id="UP000198307"/>
    </source>
</evidence>
<accession>A0A239PLD9</accession>
<organism evidence="3 4">
    <name type="scientific">Paracoccus seriniphilus</name>
    <dbReference type="NCBI Taxonomy" id="184748"/>
    <lineage>
        <taxon>Bacteria</taxon>
        <taxon>Pseudomonadati</taxon>
        <taxon>Pseudomonadota</taxon>
        <taxon>Alphaproteobacteria</taxon>
        <taxon>Rhodobacterales</taxon>
        <taxon>Paracoccaceae</taxon>
        <taxon>Paracoccus</taxon>
    </lineage>
</organism>
<sequence>MTLASLPDGPGIRISRAELLALRDDPDTGGRMRPATRRPGAVAGRNQGSGMDLREIRAYVPGDDPRRLDPAATARTGHPHIRSLHEDRDDITLLLADYRAAMIWGTATDLRSVRAARFLARAGWQAARRGGSTSAVTVSAAGVAHLAPATGDRQMADIAELLAHQHDRALTESAMPDLGEALALAARLVPAGGRVTLATCPGGWRSAEAGLARLARKRRVTVALILDESETAPPKGVFAISNGTTSHFARLTPPELSAESARLTALGVRVQEVLP</sequence>
<dbReference type="PANTHER" id="PTHR33608">
    <property type="entry name" value="BLL2464 PROTEIN"/>
    <property type="match status" value="1"/>
</dbReference>
<keyword evidence="4" id="KW-1185">Reference proteome</keyword>
<dbReference type="AlphaFoldDB" id="A0A239PLD9"/>
<gene>
    <name evidence="3" type="ORF">SAMN05444959_101176</name>
</gene>
<evidence type="ECO:0000313" key="3">
    <source>
        <dbReference type="EMBL" id="SNT68618.1"/>
    </source>
</evidence>
<name>A0A239PLD9_9RHOB</name>
<dbReference type="InterPro" id="IPR002881">
    <property type="entry name" value="DUF58"/>
</dbReference>
<proteinExistence type="predicted"/>
<evidence type="ECO:0000259" key="2">
    <source>
        <dbReference type="Pfam" id="PF01882"/>
    </source>
</evidence>
<dbReference type="Pfam" id="PF01882">
    <property type="entry name" value="DUF58"/>
    <property type="match status" value="1"/>
</dbReference>
<evidence type="ECO:0000256" key="1">
    <source>
        <dbReference type="SAM" id="MobiDB-lite"/>
    </source>
</evidence>
<feature type="region of interest" description="Disordered" evidence="1">
    <location>
        <begin position="24"/>
        <end position="48"/>
    </location>
</feature>